<evidence type="ECO:0000256" key="1">
    <source>
        <dbReference type="SAM" id="Coils"/>
    </source>
</evidence>
<feature type="coiled-coil region" evidence="1">
    <location>
        <begin position="17"/>
        <end position="44"/>
    </location>
</feature>
<keyword evidence="5" id="KW-1185">Reference proteome</keyword>
<dbReference type="CDD" id="cd08161">
    <property type="entry name" value="SET"/>
    <property type="match status" value="1"/>
</dbReference>
<feature type="region of interest" description="Disordered" evidence="2">
    <location>
        <begin position="673"/>
        <end position="792"/>
    </location>
</feature>
<dbReference type="InterPro" id="IPR046341">
    <property type="entry name" value="SET_dom_sf"/>
</dbReference>
<name>A0A9N9AHE2_9GLOM</name>
<dbReference type="Gene3D" id="2.170.270.10">
    <property type="entry name" value="SET domain"/>
    <property type="match status" value="1"/>
</dbReference>
<protein>
    <submittedName>
        <fullName evidence="4">13687_t:CDS:1</fullName>
    </submittedName>
</protein>
<comment type="caution">
    <text evidence="4">The sequence shown here is derived from an EMBL/GenBank/DDBJ whole genome shotgun (WGS) entry which is preliminary data.</text>
</comment>
<evidence type="ECO:0000256" key="2">
    <source>
        <dbReference type="SAM" id="MobiDB-lite"/>
    </source>
</evidence>
<reference evidence="4" key="1">
    <citation type="submission" date="2021-06" db="EMBL/GenBank/DDBJ databases">
        <authorList>
            <person name="Kallberg Y."/>
            <person name="Tangrot J."/>
            <person name="Rosling A."/>
        </authorList>
    </citation>
    <scope>NUCLEOTIDE SEQUENCE</scope>
    <source>
        <strain evidence="4">CL551</strain>
    </source>
</reference>
<dbReference type="InterPro" id="IPR001214">
    <property type="entry name" value="SET_dom"/>
</dbReference>
<organism evidence="4 5">
    <name type="scientific">Acaulospora morrowiae</name>
    <dbReference type="NCBI Taxonomy" id="94023"/>
    <lineage>
        <taxon>Eukaryota</taxon>
        <taxon>Fungi</taxon>
        <taxon>Fungi incertae sedis</taxon>
        <taxon>Mucoromycota</taxon>
        <taxon>Glomeromycotina</taxon>
        <taxon>Glomeromycetes</taxon>
        <taxon>Diversisporales</taxon>
        <taxon>Acaulosporaceae</taxon>
        <taxon>Acaulospora</taxon>
    </lineage>
</organism>
<dbReference type="Pfam" id="PF00856">
    <property type="entry name" value="SET"/>
    <property type="match status" value="1"/>
</dbReference>
<dbReference type="AlphaFoldDB" id="A0A9N9AHE2"/>
<dbReference type="SUPFAM" id="SSF82199">
    <property type="entry name" value="SET domain"/>
    <property type="match status" value="1"/>
</dbReference>
<keyword evidence="1" id="KW-0175">Coiled coil</keyword>
<dbReference type="EMBL" id="CAJVPV010002577">
    <property type="protein sequence ID" value="CAG8530359.1"/>
    <property type="molecule type" value="Genomic_DNA"/>
</dbReference>
<dbReference type="Proteomes" id="UP000789342">
    <property type="component" value="Unassembled WGS sequence"/>
</dbReference>
<dbReference type="PROSITE" id="PS50280">
    <property type="entry name" value="SET"/>
    <property type="match status" value="1"/>
</dbReference>
<evidence type="ECO:0000313" key="4">
    <source>
        <dbReference type="EMBL" id="CAG8530359.1"/>
    </source>
</evidence>
<gene>
    <name evidence="4" type="ORF">AMORRO_LOCUS4642</name>
</gene>
<accession>A0A9N9AHE2</accession>
<feature type="domain" description="SET" evidence="3">
    <location>
        <begin position="517"/>
        <end position="642"/>
    </location>
</feature>
<proteinExistence type="predicted"/>
<evidence type="ECO:0000313" key="5">
    <source>
        <dbReference type="Proteomes" id="UP000789342"/>
    </source>
</evidence>
<feature type="compositionally biased region" description="Basic residues" evidence="2">
    <location>
        <begin position="781"/>
        <end position="792"/>
    </location>
</feature>
<dbReference type="OrthoDB" id="5560686at2759"/>
<feature type="non-terminal residue" evidence="4">
    <location>
        <position position="792"/>
    </location>
</feature>
<sequence>NPSALKTINHFFASRSYKMLSNSLSKLKENKDEKDLEISEVLKKWLEPRIGPKLQKGLTVEQAWEDIVKDIAIKALSPLSLKVFANALTRLSNMDHRGRLTLVEKLLTISPTPDCATGARAEKIREIMIATLTPQDTPNGTTSIEINPDLIDVAETVLAQSHRDWISTREALSTFLKDCTAKYNSDLNVYIVYPHINDISRNLFFDKEMRTSLEYFFSCVQDVANGKGIKFADLIKPKILDCEKKTFEELFSRYFPKGLNLLNEDQVGTEEYEKTRRTRLRTPYLRPRWHNQQHMMLLTLQNAPNFTMARTNLIDAALALDEKISDETGLPRCFTGQTPRNSASACLTTNADKYFVQFKRDRSQTSYYTLSFIPNDINDAIKHYKSWMERLIEHDWPLCFGKVKKNKQGANLINSGRVIMLSVGASNPLHLRCRRCAPETSCDIKVPSCSKCKSRGYLCIYPLRTDVCKEIERPRIKLKIKDSSNPHSLDFEKTQTGIRKDYLAGIDLLGVPRSLDDVVEVRPSTIPNAGNGLFARRNLPMATPLGFYFGVPMMEDEFDHVKDKVGKASHYSMRYKHTILDATDENGEPFTDPKGEIYCPFHFMNEDPFGNMVFLEGNEVNQVICWTKRDIKKGEELFVYYGGEVDRGHWGQAEGAGEPIACVGDSEEDDIIFSDGEEESPGTPITGKRKTLNSNQENSENALPPKKRGKGGVTSEQDSPADFEEVTDQSTSSKKVTEESYEDVFEGGSGTKGMAGRLRKKDYEDDSADADSEQILSSAAAKKRMIGKRRRR</sequence>
<feature type="compositionally biased region" description="Polar residues" evidence="2">
    <location>
        <begin position="692"/>
        <end position="701"/>
    </location>
</feature>
<evidence type="ECO:0000259" key="3">
    <source>
        <dbReference type="PROSITE" id="PS50280"/>
    </source>
</evidence>